<gene>
    <name evidence="10" type="ORF">FHS18_006168</name>
</gene>
<dbReference type="PANTHER" id="PTHR45398:SF1">
    <property type="entry name" value="ENZYME, PUTATIVE (JCVI)-RELATED"/>
    <property type="match status" value="1"/>
</dbReference>
<dbReference type="SUPFAM" id="SSF56801">
    <property type="entry name" value="Acetyl-CoA synthetase-like"/>
    <property type="match status" value="1"/>
</dbReference>
<dbReference type="Pfam" id="PF13193">
    <property type="entry name" value="AMP-binding_C"/>
    <property type="match status" value="1"/>
</dbReference>
<evidence type="ECO:0000259" key="9">
    <source>
        <dbReference type="Pfam" id="PF13193"/>
    </source>
</evidence>
<evidence type="ECO:0000256" key="4">
    <source>
        <dbReference type="ARBA" id="ARBA00022840"/>
    </source>
</evidence>
<dbReference type="EMBL" id="JACHXK010000025">
    <property type="protein sequence ID" value="MBB3114052.1"/>
    <property type="molecule type" value="Genomic_DNA"/>
</dbReference>
<feature type="domain" description="AMP-dependent synthetase/ligase" evidence="8">
    <location>
        <begin position="8"/>
        <end position="364"/>
    </location>
</feature>
<evidence type="ECO:0000313" key="10">
    <source>
        <dbReference type="EMBL" id="MBB3114052.1"/>
    </source>
</evidence>
<dbReference type="InterPro" id="IPR010071">
    <property type="entry name" value="AA_adenyl_dom"/>
</dbReference>
<dbReference type="PANTHER" id="PTHR45398">
    <property type="match status" value="1"/>
</dbReference>
<dbReference type="Gene3D" id="3.40.50.12780">
    <property type="entry name" value="N-terminal domain of ligase-like"/>
    <property type="match status" value="1"/>
</dbReference>
<organism evidence="10 11">
    <name type="scientific">Paenibacillus phyllosphaerae</name>
    <dbReference type="NCBI Taxonomy" id="274593"/>
    <lineage>
        <taxon>Bacteria</taxon>
        <taxon>Bacillati</taxon>
        <taxon>Bacillota</taxon>
        <taxon>Bacilli</taxon>
        <taxon>Bacillales</taxon>
        <taxon>Paenibacillaceae</taxon>
        <taxon>Paenibacillus</taxon>
    </lineage>
</organism>
<reference evidence="10 11" key="1">
    <citation type="submission" date="2020-08" db="EMBL/GenBank/DDBJ databases">
        <title>Genomic Encyclopedia of Type Strains, Phase III (KMG-III): the genomes of soil and plant-associated and newly described type strains.</title>
        <authorList>
            <person name="Whitman W."/>
        </authorList>
    </citation>
    <scope>NUCLEOTIDE SEQUENCE [LARGE SCALE GENOMIC DNA]</scope>
    <source>
        <strain evidence="10 11">CECT 5862</strain>
    </source>
</reference>
<dbReference type="NCBIfam" id="TIGR01733">
    <property type="entry name" value="AA-adenyl-dom"/>
    <property type="match status" value="1"/>
</dbReference>
<evidence type="ECO:0000256" key="7">
    <source>
        <dbReference type="ARBA" id="ARBA00061336"/>
    </source>
</evidence>
<keyword evidence="11" id="KW-1185">Reference proteome</keyword>
<evidence type="ECO:0000256" key="6">
    <source>
        <dbReference type="ARBA" id="ARBA00054605"/>
    </source>
</evidence>
<keyword evidence="5" id="KW-0045">Antibiotic biosynthesis</keyword>
<evidence type="ECO:0000313" key="11">
    <source>
        <dbReference type="Proteomes" id="UP000570361"/>
    </source>
</evidence>
<dbReference type="GO" id="GO:0070395">
    <property type="term" value="P:lipoteichoic acid biosynthetic process"/>
    <property type="evidence" value="ECO:0007669"/>
    <property type="project" value="InterPro"/>
</dbReference>
<dbReference type="GO" id="GO:0017000">
    <property type="term" value="P:antibiotic biosynthetic process"/>
    <property type="evidence" value="ECO:0007669"/>
    <property type="project" value="UniProtKB-KW"/>
</dbReference>
<dbReference type="Gene3D" id="3.30.300.30">
    <property type="match status" value="1"/>
</dbReference>
<dbReference type="RefSeq" id="WP_183604108.1">
    <property type="nucleotide sequence ID" value="NZ_JACHXK010000025.1"/>
</dbReference>
<keyword evidence="4" id="KW-0067">ATP-binding</keyword>
<keyword evidence="1" id="KW-0963">Cytoplasm</keyword>
<comment type="similarity">
    <text evidence="7">Belongs to the ATP-dependent AMP-binding enzyme family. DltA subfamily.</text>
</comment>
<sequence length="516" mass="56884">MNTLQQIQERCGNYPDSIAYITQGGALTYGELWRQSTALSAWLIDKLGSSGPPIIVYGHMQVELPVCLLACALAGRAYIPIDESTPYERIDKIIDSSCAALMISAAEAKQENFKSRIPIIDVASIGQIIHDSVDGMSPVSPVPASVKGADNFYIIYTSGSTGDPKGVQISADNLDSFVGWMNTSLPFTEQDVVLNQAPFSFDLSVMNFYPALVGGAALWALNSQLTEQPEEMFSELQDSGLTCWVSTPSFAEVCLMNRIFDDKLLPSLRTFLFCGEQLSAGTVKKLMQRFPNAKVINTYGPTEATVAMTSVVITQEHLAASLLPAGKCKPKSRILIVDSDGKETDEGEQGEIIIAGHGVSKGYLGQDELTEKSFFSIEDEELGVVRAYRTGDIGYIKDGLLYCCGRADSQIKYNGYRIELEEIQFHVEQIEGVKGAAVVPLVRNGKCVLLSAMVVTERKDEEEEQIMRRIKRRLAETLPSYMIPHKIIILDRLPLTQNGKLDAKRLRERLVEEISR</sequence>
<dbReference type="FunFam" id="3.30.300.30:FF:000012">
    <property type="entry name" value="D-alanine--D-alanyl carrier protein ligase"/>
    <property type="match status" value="1"/>
</dbReference>
<dbReference type="InterPro" id="IPR044507">
    <property type="entry name" value="DltA-like"/>
</dbReference>
<keyword evidence="2 10" id="KW-0436">Ligase</keyword>
<evidence type="ECO:0000256" key="5">
    <source>
        <dbReference type="ARBA" id="ARBA00023194"/>
    </source>
</evidence>
<protein>
    <submittedName>
        <fullName evidence="10">D-alanine--poly(Phosphoribitol) ligase subunit 1</fullName>
        <ecNumber evidence="10">6.1.1.13</ecNumber>
    </submittedName>
</protein>
<name>A0A7W5B445_9BACL</name>
<comment type="function">
    <text evidence="6">Catalyzes the first step in the D-alanylation of lipoteichoic acid (LTA), the activation of D-alanine and its transfer onto the D-alanyl carrier protein (Dcp) DltC. In an ATP-dependent two-step reaction, forms a high energy D-alanyl-AMP intermediate, followed by transfer of the D-alanyl residue as a thiol ester to the phosphopantheinyl prosthetic group of the Dcp. D-alanylation of LTA plays an important role in modulating the properties of the cell wall in Gram-positive bacteria, influencing the net charge of the cell wall.</text>
</comment>
<dbReference type="InterPro" id="IPR010072">
    <property type="entry name" value="DltA"/>
</dbReference>
<dbReference type="InterPro" id="IPR025110">
    <property type="entry name" value="AMP-bd_C"/>
</dbReference>
<keyword evidence="3" id="KW-0547">Nucleotide-binding</keyword>
<feature type="domain" description="AMP-binding enzyme C-terminal" evidence="9">
    <location>
        <begin position="430"/>
        <end position="500"/>
    </location>
</feature>
<dbReference type="GO" id="GO:0005524">
    <property type="term" value="F:ATP binding"/>
    <property type="evidence" value="ECO:0007669"/>
    <property type="project" value="UniProtKB-KW"/>
</dbReference>
<dbReference type="GO" id="GO:0047473">
    <property type="term" value="F:D-alanine [D-alanyl carrier protein] ligase activity"/>
    <property type="evidence" value="ECO:0007669"/>
    <property type="project" value="InterPro"/>
</dbReference>
<proteinExistence type="inferred from homology"/>
<dbReference type="CDD" id="cd05945">
    <property type="entry name" value="DltA"/>
    <property type="match status" value="1"/>
</dbReference>
<dbReference type="InterPro" id="IPR042099">
    <property type="entry name" value="ANL_N_sf"/>
</dbReference>
<dbReference type="PROSITE" id="PS00455">
    <property type="entry name" value="AMP_BINDING"/>
    <property type="match status" value="1"/>
</dbReference>
<dbReference type="InterPro" id="IPR045851">
    <property type="entry name" value="AMP-bd_C_sf"/>
</dbReference>
<dbReference type="InterPro" id="IPR000873">
    <property type="entry name" value="AMP-dep_synth/lig_dom"/>
</dbReference>
<dbReference type="InterPro" id="IPR020845">
    <property type="entry name" value="AMP-binding_CS"/>
</dbReference>
<dbReference type="AlphaFoldDB" id="A0A7W5B445"/>
<dbReference type="EC" id="6.1.1.13" evidence="10"/>
<dbReference type="Proteomes" id="UP000570361">
    <property type="component" value="Unassembled WGS sequence"/>
</dbReference>
<comment type="caution">
    <text evidence="10">The sequence shown here is derived from an EMBL/GenBank/DDBJ whole genome shotgun (WGS) entry which is preliminary data.</text>
</comment>
<evidence type="ECO:0000256" key="3">
    <source>
        <dbReference type="ARBA" id="ARBA00022741"/>
    </source>
</evidence>
<dbReference type="NCBIfam" id="TIGR01734">
    <property type="entry name" value="D-ala-DACP-lig"/>
    <property type="match status" value="1"/>
</dbReference>
<evidence type="ECO:0000256" key="2">
    <source>
        <dbReference type="ARBA" id="ARBA00022598"/>
    </source>
</evidence>
<dbReference type="NCBIfam" id="NF003417">
    <property type="entry name" value="PRK04813.1"/>
    <property type="match status" value="1"/>
</dbReference>
<dbReference type="Pfam" id="PF00501">
    <property type="entry name" value="AMP-binding"/>
    <property type="match status" value="1"/>
</dbReference>
<evidence type="ECO:0000256" key="1">
    <source>
        <dbReference type="ARBA" id="ARBA00022490"/>
    </source>
</evidence>
<evidence type="ECO:0000259" key="8">
    <source>
        <dbReference type="Pfam" id="PF00501"/>
    </source>
</evidence>
<accession>A0A7W5B445</accession>